<dbReference type="PANTHER" id="PTHR34220">
    <property type="entry name" value="SENSOR HISTIDINE KINASE YPDA"/>
    <property type="match status" value="1"/>
</dbReference>
<feature type="transmembrane region" description="Helical" evidence="14">
    <location>
        <begin position="76"/>
        <end position="98"/>
    </location>
</feature>
<evidence type="ECO:0000256" key="10">
    <source>
        <dbReference type="ARBA" id="ARBA00022840"/>
    </source>
</evidence>
<evidence type="ECO:0000313" key="17">
    <source>
        <dbReference type="EMBL" id="QKJ67302.1"/>
    </source>
</evidence>
<evidence type="ECO:0000313" key="18">
    <source>
        <dbReference type="Proteomes" id="UP000504844"/>
    </source>
</evidence>
<evidence type="ECO:0000259" key="16">
    <source>
        <dbReference type="Pfam" id="PF07694"/>
    </source>
</evidence>
<evidence type="ECO:0000256" key="2">
    <source>
        <dbReference type="ARBA" id="ARBA00004651"/>
    </source>
</evidence>
<accession>A0A6M8SPW1</accession>
<evidence type="ECO:0000256" key="8">
    <source>
        <dbReference type="ARBA" id="ARBA00022741"/>
    </source>
</evidence>
<feature type="transmembrane region" description="Helical" evidence="14">
    <location>
        <begin position="169"/>
        <end position="192"/>
    </location>
</feature>
<dbReference type="AlphaFoldDB" id="A0A6M8SPW1"/>
<organism evidence="17 18">
    <name type="scientific">Deefgea piscis</name>
    <dbReference type="NCBI Taxonomy" id="2739061"/>
    <lineage>
        <taxon>Bacteria</taxon>
        <taxon>Pseudomonadati</taxon>
        <taxon>Pseudomonadota</taxon>
        <taxon>Betaproteobacteria</taxon>
        <taxon>Neisseriales</taxon>
        <taxon>Chitinibacteraceae</taxon>
        <taxon>Deefgea</taxon>
    </lineage>
</organism>
<keyword evidence="10" id="KW-0067">ATP-binding</keyword>
<proteinExistence type="predicted"/>
<dbReference type="EMBL" id="CP054143">
    <property type="protein sequence ID" value="QKJ67302.1"/>
    <property type="molecule type" value="Genomic_DNA"/>
</dbReference>
<dbReference type="PANTHER" id="PTHR34220:SF10">
    <property type="entry name" value="SENSOR HISTIDINE KINASE BTSS"/>
    <property type="match status" value="1"/>
</dbReference>
<dbReference type="GO" id="GO:0005886">
    <property type="term" value="C:plasma membrane"/>
    <property type="evidence" value="ECO:0007669"/>
    <property type="project" value="UniProtKB-SubCell"/>
</dbReference>
<evidence type="ECO:0000259" key="15">
    <source>
        <dbReference type="Pfam" id="PF06580"/>
    </source>
</evidence>
<keyword evidence="9 17" id="KW-0418">Kinase</keyword>
<keyword evidence="6" id="KW-0808">Transferase</keyword>
<sequence length="573" mass="62340">MLSQQLSLVLQLLQQTCIFLVIAWLLARTPLFTPLMQVTIRLPHKLTCYLVFSGFCILGTYLGLKVDDSIANIRAIGAVLGGLLGGPSVGLAVGFTGGLHRYSLGGPTDLACMISTICEGLLGGLVHRALISRARVDLLFQPALVGVVTLLAEMMQMMIILAATRPYSVAYGVVNSVALPMLIANSVGAAMFMRLLLDRRAMAEQYSSAFSARALRIAARTEGLFRTSFNEANSMRVAQIISEETGVGAVAITDREKLLAFTGAGSDHHLPGTPITSKHTQDAIRDNRVVYADGNEIAYKCSIHPECRLGSTLVIPLQDADDQVIGTIKLYEPKGRLFAKLNRTLGEGIAKLLSRQILTGRIEAQRALLAQAEIKLLHAQVNPHFLFNALNTLNAVIRIDPARARILVQHLSTFFRKNLKRPDGTATLADEIEHVNAYLQIELARFAERLQVDVEIDSQFSQVGLPAFSLQPLVENAIKHGTSQLLGIGKIRLYAEPASRGNTLLLHVEDNAGLFNALGRSSDGMGMSLVDRRLKAQFGPEYGLSIAHVPEQFTRISLSLPLVVDELLAVEEL</sequence>
<keyword evidence="8" id="KW-0547">Nucleotide-binding</keyword>
<dbReference type="InterPro" id="IPR011620">
    <property type="entry name" value="Sig_transdc_His_kinase_LytS_TM"/>
</dbReference>
<evidence type="ECO:0000256" key="11">
    <source>
        <dbReference type="ARBA" id="ARBA00022989"/>
    </source>
</evidence>
<evidence type="ECO:0000256" key="1">
    <source>
        <dbReference type="ARBA" id="ARBA00000085"/>
    </source>
</evidence>
<keyword evidence="18" id="KW-1185">Reference proteome</keyword>
<feature type="domain" description="Signal transduction histidine kinase internal region" evidence="15">
    <location>
        <begin position="372"/>
        <end position="450"/>
    </location>
</feature>
<reference evidence="17 18" key="1">
    <citation type="submission" date="2020-05" db="EMBL/GenBank/DDBJ databases">
        <title>Complete genome sequence of Deefgea sp. D17.</title>
        <authorList>
            <person name="Bae J.-W."/>
            <person name="Han J.E."/>
        </authorList>
    </citation>
    <scope>NUCLEOTIDE SEQUENCE [LARGE SCALE GENOMIC DNA]</scope>
    <source>
        <strain evidence="17 18">D17</strain>
    </source>
</reference>
<dbReference type="Gene3D" id="3.30.450.40">
    <property type="match status" value="1"/>
</dbReference>
<evidence type="ECO:0000256" key="6">
    <source>
        <dbReference type="ARBA" id="ARBA00022679"/>
    </source>
</evidence>
<dbReference type="InterPro" id="IPR036890">
    <property type="entry name" value="HATPase_C_sf"/>
</dbReference>
<evidence type="ECO:0000256" key="5">
    <source>
        <dbReference type="ARBA" id="ARBA00022553"/>
    </source>
</evidence>
<dbReference type="EC" id="2.7.13.3" evidence="3"/>
<dbReference type="InterPro" id="IPR050640">
    <property type="entry name" value="Bact_2-comp_sensor_kinase"/>
</dbReference>
<dbReference type="Pfam" id="PF06580">
    <property type="entry name" value="His_kinase"/>
    <property type="match status" value="1"/>
</dbReference>
<gene>
    <name evidence="17" type="ORF">HQN60_11655</name>
</gene>
<keyword evidence="4" id="KW-1003">Cell membrane</keyword>
<feature type="transmembrane region" description="Helical" evidence="14">
    <location>
        <begin position="143"/>
        <end position="163"/>
    </location>
</feature>
<protein>
    <recommendedName>
        <fullName evidence="3">histidine kinase</fullName>
        <ecNumber evidence="3">2.7.13.3</ecNumber>
    </recommendedName>
</protein>
<feature type="domain" description="Signal transduction histidine kinase 5TM receptor LytS transmembrane region" evidence="16">
    <location>
        <begin position="29"/>
        <end position="198"/>
    </location>
</feature>
<evidence type="ECO:0000256" key="12">
    <source>
        <dbReference type="ARBA" id="ARBA00023012"/>
    </source>
</evidence>
<evidence type="ECO:0000256" key="7">
    <source>
        <dbReference type="ARBA" id="ARBA00022692"/>
    </source>
</evidence>
<evidence type="ECO:0000256" key="3">
    <source>
        <dbReference type="ARBA" id="ARBA00012438"/>
    </source>
</evidence>
<dbReference type="SUPFAM" id="SSF55874">
    <property type="entry name" value="ATPase domain of HSP90 chaperone/DNA topoisomerase II/histidine kinase"/>
    <property type="match status" value="1"/>
</dbReference>
<evidence type="ECO:0000256" key="9">
    <source>
        <dbReference type="ARBA" id="ARBA00022777"/>
    </source>
</evidence>
<dbReference type="Gene3D" id="3.30.565.10">
    <property type="entry name" value="Histidine kinase-like ATPase, C-terminal domain"/>
    <property type="match status" value="1"/>
</dbReference>
<evidence type="ECO:0000256" key="14">
    <source>
        <dbReference type="SAM" id="Phobius"/>
    </source>
</evidence>
<dbReference type="GO" id="GO:0000155">
    <property type="term" value="F:phosphorelay sensor kinase activity"/>
    <property type="evidence" value="ECO:0007669"/>
    <property type="project" value="InterPro"/>
</dbReference>
<feature type="transmembrane region" description="Helical" evidence="14">
    <location>
        <begin position="7"/>
        <end position="26"/>
    </location>
</feature>
<evidence type="ECO:0000256" key="4">
    <source>
        <dbReference type="ARBA" id="ARBA00022475"/>
    </source>
</evidence>
<dbReference type="RefSeq" id="WP_173533805.1">
    <property type="nucleotide sequence ID" value="NZ_CP054143.1"/>
</dbReference>
<dbReference type="Proteomes" id="UP000504844">
    <property type="component" value="Chromosome"/>
</dbReference>
<keyword evidence="7 14" id="KW-0812">Transmembrane</keyword>
<name>A0A6M8SPW1_9NEIS</name>
<feature type="transmembrane region" description="Helical" evidence="14">
    <location>
        <begin position="46"/>
        <end position="64"/>
    </location>
</feature>
<keyword evidence="5" id="KW-0597">Phosphoprotein</keyword>
<comment type="catalytic activity">
    <reaction evidence="1">
        <text>ATP + protein L-histidine = ADP + protein N-phospho-L-histidine.</text>
        <dbReference type="EC" id="2.7.13.3"/>
    </reaction>
</comment>
<dbReference type="GO" id="GO:0071555">
    <property type="term" value="P:cell wall organization"/>
    <property type="evidence" value="ECO:0007669"/>
    <property type="project" value="InterPro"/>
</dbReference>
<dbReference type="SUPFAM" id="SSF55781">
    <property type="entry name" value="GAF domain-like"/>
    <property type="match status" value="1"/>
</dbReference>
<evidence type="ECO:0000256" key="13">
    <source>
        <dbReference type="ARBA" id="ARBA00023136"/>
    </source>
</evidence>
<keyword evidence="12" id="KW-0902">Two-component regulatory system</keyword>
<dbReference type="InterPro" id="IPR010559">
    <property type="entry name" value="Sig_transdc_His_kin_internal"/>
</dbReference>
<dbReference type="InterPro" id="IPR029016">
    <property type="entry name" value="GAF-like_dom_sf"/>
</dbReference>
<dbReference type="Pfam" id="PF07694">
    <property type="entry name" value="5TM-5TMR_LYT"/>
    <property type="match status" value="1"/>
</dbReference>
<dbReference type="KEGG" id="dee:HQN60_11655"/>
<keyword evidence="13 14" id="KW-0472">Membrane</keyword>
<dbReference type="GO" id="GO:0005524">
    <property type="term" value="F:ATP binding"/>
    <property type="evidence" value="ECO:0007669"/>
    <property type="project" value="UniProtKB-KW"/>
</dbReference>
<comment type="subcellular location">
    <subcellularLocation>
        <location evidence="2">Cell membrane</location>
        <topology evidence="2">Multi-pass membrane protein</topology>
    </subcellularLocation>
</comment>
<keyword evidence="11 14" id="KW-1133">Transmembrane helix</keyword>